<feature type="domain" description="Disease resistance R13L4/SHOC-2-like LRR" evidence="12">
    <location>
        <begin position="26"/>
        <end position="195"/>
    </location>
</feature>
<dbReference type="InterPro" id="IPR032675">
    <property type="entry name" value="LRR_dom_sf"/>
</dbReference>
<comment type="similarity">
    <text evidence="2">Belongs to the RLP family.</text>
</comment>
<evidence type="ECO:0000256" key="9">
    <source>
        <dbReference type="ARBA" id="ARBA00023136"/>
    </source>
</evidence>
<proteinExistence type="inferred from homology"/>
<evidence type="ECO:0000256" key="11">
    <source>
        <dbReference type="SAM" id="Phobius"/>
    </source>
</evidence>
<dbReference type="InterPro" id="IPR003591">
    <property type="entry name" value="Leu-rich_rpt_typical-subtyp"/>
</dbReference>
<dbReference type="EMBL" id="JAYDYQ010002152">
    <property type="protein sequence ID" value="KAK4487176.1"/>
    <property type="molecule type" value="Genomic_DNA"/>
</dbReference>
<dbReference type="InterPro" id="IPR055414">
    <property type="entry name" value="LRR_R13L4/SHOC2-like"/>
</dbReference>
<dbReference type="SMART" id="SM00369">
    <property type="entry name" value="LRR_TYP"/>
    <property type="match status" value="8"/>
</dbReference>
<keyword evidence="10" id="KW-0325">Glycoprotein</keyword>
<name>A0ABR0DE23_9LAMI</name>
<evidence type="ECO:0000256" key="6">
    <source>
        <dbReference type="ARBA" id="ARBA00022729"/>
    </source>
</evidence>
<evidence type="ECO:0000256" key="1">
    <source>
        <dbReference type="ARBA" id="ARBA00004251"/>
    </source>
</evidence>
<protein>
    <recommendedName>
        <fullName evidence="12">Disease resistance R13L4/SHOC-2-like LRR domain-containing protein</fullName>
    </recommendedName>
</protein>
<evidence type="ECO:0000259" key="12">
    <source>
        <dbReference type="Pfam" id="PF23598"/>
    </source>
</evidence>
<keyword evidence="4" id="KW-0433">Leucine-rich repeat</keyword>
<dbReference type="Gene3D" id="3.80.10.10">
    <property type="entry name" value="Ribonuclease Inhibitor"/>
    <property type="match status" value="3"/>
</dbReference>
<keyword evidence="3" id="KW-1003">Cell membrane</keyword>
<keyword evidence="9 11" id="KW-0472">Membrane</keyword>
<evidence type="ECO:0000256" key="10">
    <source>
        <dbReference type="ARBA" id="ARBA00023180"/>
    </source>
</evidence>
<gene>
    <name evidence="13" type="ORF">RD792_006495</name>
</gene>
<evidence type="ECO:0000256" key="2">
    <source>
        <dbReference type="ARBA" id="ARBA00009592"/>
    </source>
</evidence>
<keyword evidence="5 11" id="KW-0812">Transmembrane</keyword>
<keyword evidence="7" id="KW-0677">Repeat</keyword>
<feature type="transmembrane region" description="Helical" evidence="11">
    <location>
        <begin position="790"/>
        <end position="813"/>
    </location>
</feature>
<dbReference type="InterPro" id="IPR001611">
    <property type="entry name" value="Leu-rich_rpt"/>
</dbReference>
<accession>A0ABR0DE23</accession>
<dbReference type="PROSITE" id="PS51450">
    <property type="entry name" value="LRR"/>
    <property type="match status" value="2"/>
</dbReference>
<evidence type="ECO:0000256" key="8">
    <source>
        <dbReference type="ARBA" id="ARBA00022989"/>
    </source>
</evidence>
<sequence>MWEGVVCNNLTGHVLQLHLQQSALQGKLNPSLLNLKHLRYIDLGGYNNFNESIPNFIGSFANLEYLVLSYAGFYGTIPHTLGNLSSLRTLSLGRFSSHVDSNIEWLSGLSHLEHLDMSYVNLSRATNWLQVINNLPSLVELHLRDCSLENNNFMAPDLDEVNFTSLAILDLSFNNLGPVVPRWIFQLNKLTYLDLSDNLFEGSIPSISNTTKLQYIDLSHNNFNSTIPDWICTCKSLQSLYLERNLLSGPIPINLGNLSSLIDLDLGFNKLTGNLPYSFGQLNNLTYLTIQNNMLEGIVREILFANLTKLRFLFASGNHLTLQVEPNWIPPFKLDVLELGSWNLGGDHNRIPTWLETQKGYISDLDLSNTGISFHVPSWFWEMTEYLNLSRNHLHGNIPADVIIGGSIIDLSSNLFNGSLPRLRKEVIMLDLSNNSFSGGISHTLCDTATNETYWLETLHVGGNFLSGELPADDDCWMKWQSLAYLNIGSNNISGSIPNSIGLLANLLSLNLYNNNLSGQIPSSIQNCTKLVKIDFYDNKLVGSIPSLMGISLSKLRILILRSNKLSGEIPTGICQLSFLQILDLSDNIFSGKIPRCISNFTAMATKRWFGVMVDNGVIDYTFRYIINLIESASVATKGTEYHYDTILYLVTNIDLSRNNLSGEIPKEITSLAELRSLNLSQNHFTGLIPYGIGDMKQLESLDLSRNSLSGEIPNSITVLSSLNHMNLSYNNLTGRIPESTQLRSLNESSFIGNKLCGPPLTSGCSNDKGHAPGFYYYKEDGGKKWEIDWFYIFLTLGYVVGFSAVCNALIFIKSWRDAYFGWLENMWNKLCVYTSRSKRCLSTS</sequence>
<evidence type="ECO:0000256" key="3">
    <source>
        <dbReference type="ARBA" id="ARBA00022475"/>
    </source>
</evidence>
<dbReference type="PANTHER" id="PTHR48063">
    <property type="entry name" value="LRR RECEPTOR-LIKE KINASE"/>
    <property type="match status" value="1"/>
</dbReference>
<dbReference type="Pfam" id="PF23598">
    <property type="entry name" value="LRR_14"/>
    <property type="match status" value="1"/>
</dbReference>
<reference evidence="13 14" key="1">
    <citation type="journal article" date="2023" name="bioRxiv">
        <title>Genome report: Whole genome sequence and annotation of Penstemon davidsonii.</title>
        <authorList>
            <person name="Ostevik K.L."/>
            <person name="Alabady M."/>
            <person name="Zhang M."/>
            <person name="Rausher M.D."/>
        </authorList>
    </citation>
    <scope>NUCLEOTIDE SEQUENCE [LARGE SCALE GENOMIC DNA]</scope>
    <source>
        <strain evidence="13">DNT005</strain>
        <tissue evidence="13">Whole leaf</tissue>
    </source>
</reference>
<dbReference type="PANTHER" id="PTHR48063:SF98">
    <property type="entry name" value="LRR RECEPTOR-LIKE SERINE_THREONINE-PROTEIN KINASE FLS2"/>
    <property type="match status" value="1"/>
</dbReference>
<dbReference type="SUPFAM" id="SSF52058">
    <property type="entry name" value="L domain-like"/>
    <property type="match status" value="2"/>
</dbReference>
<keyword evidence="14" id="KW-1185">Reference proteome</keyword>
<organism evidence="13 14">
    <name type="scientific">Penstemon davidsonii</name>
    <dbReference type="NCBI Taxonomy" id="160366"/>
    <lineage>
        <taxon>Eukaryota</taxon>
        <taxon>Viridiplantae</taxon>
        <taxon>Streptophyta</taxon>
        <taxon>Embryophyta</taxon>
        <taxon>Tracheophyta</taxon>
        <taxon>Spermatophyta</taxon>
        <taxon>Magnoliopsida</taxon>
        <taxon>eudicotyledons</taxon>
        <taxon>Gunneridae</taxon>
        <taxon>Pentapetalae</taxon>
        <taxon>asterids</taxon>
        <taxon>lamiids</taxon>
        <taxon>Lamiales</taxon>
        <taxon>Plantaginaceae</taxon>
        <taxon>Cheloneae</taxon>
        <taxon>Penstemon</taxon>
    </lineage>
</organism>
<dbReference type="Pfam" id="PF13855">
    <property type="entry name" value="LRR_8"/>
    <property type="match status" value="2"/>
</dbReference>
<keyword evidence="8 11" id="KW-1133">Transmembrane helix</keyword>
<dbReference type="SUPFAM" id="SSF52047">
    <property type="entry name" value="RNI-like"/>
    <property type="match status" value="1"/>
</dbReference>
<dbReference type="Pfam" id="PF00560">
    <property type="entry name" value="LRR_1"/>
    <property type="match status" value="7"/>
</dbReference>
<comment type="subcellular location">
    <subcellularLocation>
        <location evidence="1">Cell membrane</location>
        <topology evidence="1">Single-pass type I membrane protein</topology>
    </subcellularLocation>
</comment>
<evidence type="ECO:0000256" key="4">
    <source>
        <dbReference type="ARBA" id="ARBA00022614"/>
    </source>
</evidence>
<comment type="caution">
    <text evidence="13">The sequence shown here is derived from an EMBL/GenBank/DDBJ whole genome shotgun (WGS) entry which is preliminary data.</text>
</comment>
<dbReference type="InterPro" id="IPR046956">
    <property type="entry name" value="RLP23-like"/>
</dbReference>
<evidence type="ECO:0000256" key="5">
    <source>
        <dbReference type="ARBA" id="ARBA00022692"/>
    </source>
</evidence>
<evidence type="ECO:0000256" key="7">
    <source>
        <dbReference type="ARBA" id="ARBA00022737"/>
    </source>
</evidence>
<dbReference type="Proteomes" id="UP001291926">
    <property type="component" value="Unassembled WGS sequence"/>
</dbReference>
<evidence type="ECO:0000313" key="14">
    <source>
        <dbReference type="Proteomes" id="UP001291926"/>
    </source>
</evidence>
<evidence type="ECO:0000313" key="13">
    <source>
        <dbReference type="EMBL" id="KAK4487176.1"/>
    </source>
</evidence>
<keyword evidence="6" id="KW-0732">Signal</keyword>